<dbReference type="EMBL" id="CVMT01000001">
    <property type="protein sequence ID" value="CRG83269.1"/>
    <property type="molecule type" value="Genomic_DNA"/>
</dbReference>
<evidence type="ECO:0008006" key="3">
    <source>
        <dbReference type="Google" id="ProtNLM"/>
    </source>
</evidence>
<dbReference type="GO" id="GO:0005762">
    <property type="term" value="C:mitochondrial large ribosomal subunit"/>
    <property type="evidence" value="ECO:0007669"/>
    <property type="project" value="TreeGrafter"/>
</dbReference>
<dbReference type="PANTHER" id="PTHR28266">
    <property type="entry name" value="54S RIBOSOMAL PROTEIN L20, MITOCHONDRIAL"/>
    <property type="match status" value="1"/>
</dbReference>
<dbReference type="OrthoDB" id="6021263at2759"/>
<evidence type="ECO:0000313" key="2">
    <source>
        <dbReference type="Proteomes" id="UP000054383"/>
    </source>
</evidence>
<dbReference type="STRING" id="28573.A0A0U1LJS7"/>
<accession>A0A0U1LJS7</accession>
<dbReference type="Pfam" id="PF12824">
    <property type="entry name" value="MRP-L20"/>
    <property type="match status" value="1"/>
</dbReference>
<dbReference type="AlphaFoldDB" id="A0A0U1LJS7"/>
<protein>
    <recommendedName>
        <fullName evidence="3">54S ribosomal protein L20, mitochondrial</fullName>
    </recommendedName>
</protein>
<dbReference type="InterPro" id="IPR024388">
    <property type="entry name" value="Ribosomal_mL58"/>
</dbReference>
<evidence type="ECO:0000313" key="1">
    <source>
        <dbReference type="EMBL" id="CRG83269.1"/>
    </source>
</evidence>
<gene>
    <name evidence="1" type="ORF">PISL3812_00620</name>
</gene>
<dbReference type="PANTHER" id="PTHR28266:SF1">
    <property type="entry name" value="LARGE RIBOSOMAL SUBUNIT PROTEIN ML58"/>
    <property type="match status" value="1"/>
</dbReference>
<reference evidence="1 2" key="1">
    <citation type="submission" date="2015-04" db="EMBL/GenBank/DDBJ databases">
        <authorList>
            <person name="Syromyatnikov M.Y."/>
            <person name="Popov V.N."/>
        </authorList>
    </citation>
    <scope>NUCLEOTIDE SEQUENCE [LARGE SCALE GENOMIC DNA]</scope>
    <source>
        <strain evidence="1">WF-38-12</strain>
    </source>
</reference>
<dbReference type="OMA" id="CSQFFVG"/>
<dbReference type="Proteomes" id="UP000054383">
    <property type="component" value="Unassembled WGS sequence"/>
</dbReference>
<sequence>MFAPRRPLLSLPFLLPSWGEQGTVVGRRYQSTYRRTKQRLRVKPDASFRPSNLPHDEIVFNPPSSAPTAFHTPSIFLPEGDKRKTLTDHVSNNIIPENLAPATTKPQEKVYHLTKEDVEEIRKLRVEDPITWSKYKLARRYQCSAYFINMVCRTIPQKYEIQKKVLDAVTSRWGAKRRMAREDRKLRKEAWARDE</sequence>
<organism evidence="1 2">
    <name type="scientific">Talaromyces islandicus</name>
    <name type="common">Penicillium islandicum</name>
    <dbReference type="NCBI Taxonomy" id="28573"/>
    <lineage>
        <taxon>Eukaryota</taxon>
        <taxon>Fungi</taxon>
        <taxon>Dikarya</taxon>
        <taxon>Ascomycota</taxon>
        <taxon>Pezizomycotina</taxon>
        <taxon>Eurotiomycetes</taxon>
        <taxon>Eurotiomycetidae</taxon>
        <taxon>Eurotiales</taxon>
        <taxon>Trichocomaceae</taxon>
        <taxon>Talaromyces</taxon>
        <taxon>Talaromyces sect. Islandici</taxon>
    </lineage>
</organism>
<keyword evidence="2" id="KW-1185">Reference proteome</keyword>
<dbReference type="GO" id="GO:0003735">
    <property type="term" value="F:structural constituent of ribosome"/>
    <property type="evidence" value="ECO:0007669"/>
    <property type="project" value="TreeGrafter"/>
</dbReference>
<proteinExistence type="predicted"/>
<name>A0A0U1LJS7_TALIS</name>